<evidence type="ECO:0000256" key="1">
    <source>
        <dbReference type="ARBA" id="ARBA00004496"/>
    </source>
</evidence>
<evidence type="ECO:0000313" key="12">
    <source>
        <dbReference type="EMBL" id="KPK68552.1"/>
    </source>
</evidence>
<dbReference type="PANTHER" id="PTHR32182:SF0">
    <property type="entry name" value="DNA REPLICATION AND REPAIR PROTEIN RECF"/>
    <property type="match status" value="1"/>
</dbReference>
<comment type="function">
    <text evidence="9 10">The RecF protein is involved in DNA metabolism; it is required for DNA replication and normal SOS inducibility. RecF binds preferentially to single-stranded, linear DNA. It also seems to bind ATP.</text>
</comment>
<evidence type="ECO:0000256" key="8">
    <source>
        <dbReference type="ARBA" id="ARBA00023125"/>
    </source>
</evidence>
<sequence length="355" mass="40722">MELQKIQIHGFRNLHDAELDFAGDFNFVRGTNGAGKTNLLEAIFYVGLASSFRTREERSLIRTECEYLRVSGETQNRRAAIYLDRQQKKLSLQENDVRRLSDFVGWLGITVLSIDDIWLIRGSPARRRSFLDWVIAKISPRYCSTLLEYRKILRQRNRALQSARETGDTRSLEAFDEQLIKTGNDIYRKRAAHIPHLRAYAQTVGNTMGLEKLDFQYESTCPDMHMDERVLDDVREKELMFGHTTVGPHRDDLAFSINGFPLRNYASEGEERATAISLKLAEAEMLHSETGERPVLLLDEVTAELDEKRRDAVLRLLKGQVFYASTQLPQFARAHAHNGTVFSIERGHIEVSAAY</sequence>
<name>A0A0S8G6D8_UNCW3</name>
<dbReference type="AlphaFoldDB" id="A0A0S8G6D8"/>
<evidence type="ECO:0000256" key="6">
    <source>
        <dbReference type="ARBA" id="ARBA00022741"/>
    </source>
</evidence>
<evidence type="ECO:0000313" key="13">
    <source>
        <dbReference type="Proteomes" id="UP000051096"/>
    </source>
</evidence>
<comment type="subcellular location">
    <subcellularLocation>
        <location evidence="1 9 10">Cytoplasm</location>
    </subcellularLocation>
</comment>
<evidence type="ECO:0000256" key="9">
    <source>
        <dbReference type="HAMAP-Rule" id="MF_00365"/>
    </source>
</evidence>
<evidence type="ECO:0000256" key="3">
    <source>
        <dbReference type="ARBA" id="ARBA00020170"/>
    </source>
</evidence>
<keyword evidence="8 9" id="KW-0238">DNA-binding</keyword>
<feature type="domain" description="RecF/RecN/SMC N-terminal" evidence="11">
    <location>
        <begin position="3"/>
        <end position="321"/>
    </location>
</feature>
<feature type="binding site" evidence="9">
    <location>
        <begin position="30"/>
        <end position="37"/>
    </location>
    <ligand>
        <name>ATP</name>
        <dbReference type="ChEBI" id="CHEBI:30616"/>
    </ligand>
</feature>
<keyword evidence="9 10" id="KW-0742">SOS response</keyword>
<evidence type="ECO:0000256" key="4">
    <source>
        <dbReference type="ARBA" id="ARBA00022490"/>
    </source>
</evidence>
<dbReference type="HAMAP" id="MF_00365">
    <property type="entry name" value="RecF"/>
    <property type="match status" value="1"/>
</dbReference>
<dbReference type="GO" id="GO:0009432">
    <property type="term" value="P:SOS response"/>
    <property type="evidence" value="ECO:0007669"/>
    <property type="project" value="UniProtKB-UniRule"/>
</dbReference>
<dbReference type="GO" id="GO:0005737">
    <property type="term" value="C:cytoplasm"/>
    <property type="evidence" value="ECO:0007669"/>
    <property type="project" value="UniProtKB-SubCell"/>
</dbReference>
<protein>
    <recommendedName>
        <fullName evidence="3 9">DNA replication and repair protein RecF</fullName>
    </recommendedName>
</protein>
<reference evidence="12 13" key="1">
    <citation type="journal article" date="2015" name="Microbiome">
        <title>Genomic resolution of linkages in carbon, nitrogen, and sulfur cycling among widespread estuary sediment bacteria.</title>
        <authorList>
            <person name="Baker B.J."/>
            <person name="Lazar C.S."/>
            <person name="Teske A.P."/>
            <person name="Dick G.J."/>
        </authorList>
    </citation>
    <scope>NUCLEOTIDE SEQUENCE [LARGE SCALE GENOMIC DNA]</scope>
    <source>
        <strain evidence="12">SM23_60</strain>
    </source>
</reference>
<keyword evidence="9 10" id="KW-0227">DNA damage</keyword>
<comment type="similarity">
    <text evidence="2 9 10">Belongs to the RecF family.</text>
</comment>
<dbReference type="PATRIC" id="fig|1703780.3.peg.1888"/>
<dbReference type="PANTHER" id="PTHR32182">
    <property type="entry name" value="DNA REPLICATION AND REPAIR PROTEIN RECF"/>
    <property type="match status" value="1"/>
</dbReference>
<evidence type="ECO:0000256" key="2">
    <source>
        <dbReference type="ARBA" id="ARBA00008016"/>
    </source>
</evidence>
<dbReference type="Gene3D" id="3.40.50.300">
    <property type="entry name" value="P-loop containing nucleotide triphosphate hydrolases"/>
    <property type="match status" value="1"/>
</dbReference>
<gene>
    <name evidence="9" type="primary">recF</name>
    <name evidence="12" type="ORF">AMJ87_11720</name>
</gene>
<comment type="caution">
    <text evidence="12">The sequence shown here is derived from an EMBL/GenBank/DDBJ whole genome shotgun (WGS) entry which is preliminary data.</text>
</comment>
<keyword evidence="7 9" id="KW-0067">ATP-binding</keyword>
<proteinExistence type="inferred from homology"/>
<dbReference type="EMBL" id="LJUO01000162">
    <property type="protein sequence ID" value="KPK68552.1"/>
    <property type="molecule type" value="Genomic_DNA"/>
</dbReference>
<dbReference type="GO" id="GO:0000731">
    <property type="term" value="P:DNA synthesis involved in DNA repair"/>
    <property type="evidence" value="ECO:0007669"/>
    <property type="project" value="TreeGrafter"/>
</dbReference>
<organism evidence="12 13">
    <name type="scientific">candidate division WOR_3 bacterium SM23_60</name>
    <dbReference type="NCBI Taxonomy" id="1703780"/>
    <lineage>
        <taxon>Bacteria</taxon>
        <taxon>Bacteria division WOR-3</taxon>
    </lineage>
</organism>
<dbReference type="InterPro" id="IPR018078">
    <property type="entry name" value="DNA-binding_RecF_CS"/>
</dbReference>
<dbReference type="NCBIfam" id="TIGR00611">
    <property type="entry name" value="recf"/>
    <property type="match status" value="1"/>
</dbReference>
<keyword evidence="4 9" id="KW-0963">Cytoplasm</keyword>
<dbReference type="PROSITE" id="PS00618">
    <property type="entry name" value="RECF_2"/>
    <property type="match status" value="1"/>
</dbReference>
<dbReference type="GO" id="GO:0006302">
    <property type="term" value="P:double-strand break repair"/>
    <property type="evidence" value="ECO:0007669"/>
    <property type="project" value="TreeGrafter"/>
</dbReference>
<keyword evidence="6 9" id="KW-0547">Nucleotide-binding</keyword>
<evidence type="ECO:0000256" key="10">
    <source>
        <dbReference type="RuleBase" id="RU000578"/>
    </source>
</evidence>
<dbReference type="Gene3D" id="1.20.1050.90">
    <property type="entry name" value="RecF/RecN/SMC, N-terminal domain"/>
    <property type="match status" value="1"/>
</dbReference>
<evidence type="ECO:0000259" key="11">
    <source>
        <dbReference type="Pfam" id="PF02463"/>
    </source>
</evidence>
<dbReference type="PROSITE" id="PS00617">
    <property type="entry name" value="RECF_1"/>
    <property type="match status" value="1"/>
</dbReference>
<accession>A0A0S8G6D8</accession>
<evidence type="ECO:0000256" key="5">
    <source>
        <dbReference type="ARBA" id="ARBA00022705"/>
    </source>
</evidence>
<dbReference type="GO" id="GO:0003697">
    <property type="term" value="F:single-stranded DNA binding"/>
    <property type="evidence" value="ECO:0007669"/>
    <property type="project" value="UniProtKB-UniRule"/>
</dbReference>
<dbReference type="GO" id="GO:0006260">
    <property type="term" value="P:DNA replication"/>
    <property type="evidence" value="ECO:0007669"/>
    <property type="project" value="UniProtKB-UniRule"/>
</dbReference>
<dbReference type="InterPro" id="IPR042174">
    <property type="entry name" value="RecF_2"/>
</dbReference>
<evidence type="ECO:0000256" key="7">
    <source>
        <dbReference type="ARBA" id="ARBA00022840"/>
    </source>
</evidence>
<dbReference type="GO" id="GO:0005524">
    <property type="term" value="F:ATP binding"/>
    <property type="evidence" value="ECO:0007669"/>
    <property type="project" value="UniProtKB-UniRule"/>
</dbReference>
<dbReference type="Proteomes" id="UP000051096">
    <property type="component" value="Unassembled WGS sequence"/>
</dbReference>
<keyword evidence="9 10" id="KW-0234">DNA repair</keyword>
<keyword evidence="5 9" id="KW-0235">DNA replication</keyword>
<dbReference type="InterPro" id="IPR003395">
    <property type="entry name" value="RecF/RecN/SMC_N"/>
</dbReference>
<dbReference type="Pfam" id="PF02463">
    <property type="entry name" value="SMC_N"/>
    <property type="match status" value="1"/>
</dbReference>
<dbReference type="SUPFAM" id="SSF52540">
    <property type="entry name" value="P-loop containing nucleoside triphosphate hydrolases"/>
    <property type="match status" value="1"/>
</dbReference>
<dbReference type="InterPro" id="IPR027417">
    <property type="entry name" value="P-loop_NTPase"/>
</dbReference>
<dbReference type="InterPro" id="IPR001238">
    <property type="entry name" value="DNA-binding_RecF"/>
</dbReference>